<accession>A0A1H6V507</accession>
<dbReference type="EMBL" id="FNYO01000030">
    <property type="protein sequence ID" value="SEI98024.1"/>
    <property type="molecule type" value="Genomic_DNA"/>
</dbReference>
<gene>
    <name evidence="2" type="ORF">SAMN04244579_02671</name>
</gene>
<evidence type="ECO:0000256" key="1">
    <source>
        <dbReference type="SAM" id="MobiDB-lite"/>
    </source>
</evidence>
<dbReference type="RefSeq" id="WP_090900121.1">
    <property type="nucleotide sequence ID" value="NZ_FNYO01000030.1"/>
</dbReference>
<reference evidence="2 3" key="1">
    <citation type="submission" date="2016-10" db="EMBL/GenBank/DDBJ databases">
        <authorList>
            <person name="de Groot N.N."/>
        </authorList>
    </citation>
    <scope>NUCLEOTIDE SEQUENCE [LARGE SCALE GENOMIC DNA]</scope>
    <source>
        <strain evidence="2 3">DSM 1041</strain>
    </source>
</reference>
<dbReference type="STRING" id="170623.SAMN04244579_02671"/>
<proteinExistence type="predicted"/>
<name>A0A1H6V507_9GAMM</name>
<feature type="region of interest" description="Disordered" evidence="1">
    <location>
        <begin position="138"/>
        <end position="186"/>
    </location>
</feature>
<sequence length="186" mass="20655">MKPARAERSKQAAVLEFQECRSCGRCHFDALRVAGRIVATGAEAQRTFNVLDAGQPFPPSTPEPVAKAEPTTERWIPAAELPPRDALIRVEYLRGGYYISHGKFFDSVWDLIARWQPHDNSEALRKAAIPRYPPGLSTPEWLLPPADRATRPPIPAIPEPPQPPQPPQPRHEPSLPPVGANFSFAF</sequence>
<evidence type="ECO:0000313" key="2">
    <source>
        <dbReference type="EMBL" id="SEI98024.1"/>
    </source>
</evidence>
<evidence type="ECO:0000313" key="3">
    <source>
        <dbReference type="Proteomes" id="UP000199005"/>
    </source>
</evidence>
<organism evidence="2 3">
    <name type="scientific">Azotobacter beijerinckii</name>
    <dbReference type="NCBI Taxonomy" id="170623"/>
    <lineage>
        <taxon>Bacteria</taxon>
        <taxon>Pseudomonadati</taxon>
        <taxon>Pseudomonadota</taxon>
        <taxon>Gammaproteobacteria</taxon>
        <taxon>Pseudomonadales</taxon>
        <taxon>Pseudomonadaceae</taxon>
        <taxon>Azotobacter</taxon>
    </lineage>
</organism>
<dbReference type="Proteomes" id="UP000199005">
    <property type="component" value="Unassembled WGS sequence"/>
</dbReference>
<protein>
    <submittedName>
        <fullName evidence="2">Uncharacterized protein</fullName>
    </submittedName>
</protein>
<dbReference type="AlphaFoldDB" id="A0A1H6V507"/>
<feature type="compositionally biased region" description="Pro residues" evidence="1">
    <location>
        <begin position="152"/>
        <end position="168"/>
    </location>
</feature>